<keyword evidence="4 10" id="KW-0808">Transferase</keyword>
<sequence length="311" mass="35885">MKKTVIAVVGPTAVGKTALSIYLAKQLQGEIISGDSMQVYKGMDIGTAKIRKEEMAGIPHHLLDMLEPTEEYSAAAYKADVENRIEEITARGRLPIIVGGSGLYIQAALFDYNFPDIPRDEFRTKKLENEAREEGINQIYRRLEEVDPDQARKIHPNNHRRVIRALEIYETTGKTKTEWESEQKKEPKYNTLFIGLEMERATLYEQINARVDMMMEEGLLEEVTALYHAGYANTQAMKAIGYKEFIPYLEGKEGLDEAVEKLKQNSRRYAKRQFTWFKNQLPVEWFSIHPEEKEEKFTMILQKIAGILKMK</sequence>
<keyword evidence="15" id="KW-1185">Reference proteome</keyword>
<evidence type="ECO:0000256" key="2">
    <source>
        <dbReference type="ARBA" id="ARBA00003213"/>
    </source>
</evidence>
<dbReference type="PANTHER" id="PTHR11088">
    <property type="entry name" value="TRNA DIMETHYLALLYLTRANSFERASE"/>
    <property type="match status" value="1"/>
</dbReference>
<dbReference type="NCBIfam" id="TIGR00174">
    <property type="entry name" value="miaA"/>
    <property type="match status" value="1"/>
</dbReference>
<dbReference type="GO" id="GO:0006400">
    <property type="term" value="P:tRNA modification"/>
    <property type="evidence" value="ECO:0007669"/>
    <property type="project" value="TreeGrafter"/>
</dbReference>
<comment type="caution">
    <text evidence="14">The sequence shown here is derived from an EMBL/GenBank/DDBJ whole genome shotgun (WGS) entry which is preliminary data.</text>
</comment>
<organism evidence="14 15">
    <name type="scientific">Oceanobacillus indicireducens</name>
    <dbReference type="NCBI Taxonomy" id="1004261"/>
    <lineage>
        <taxon>Bacteria</taxon>
        <taxon>Bacillati</taxon>
        <taxon>Bacillota</taxon>
        <taxon>Bacilli</taxon>
        <taxon>Bacillales</taxon>
        <taxon>Bacillaceae</taxon>
        <taxon>Oceanobacillus</taxon>
    </lineage>
</organism>
<comment type="similarity">
    <text evidence="3 10 13">Belongs to the IPP transferase family.</text>
</comment>
<gene>
    <name evidence="10 14" type="primary">miaA</name>
    <name evidence="14" type="ORF">GCM10007971_29510</name>
</gene>
<dbReference type="FunFam" id="1.10.20.140:FF:000001">
    <property type="entry name" value="tRNA dimethylallyltransferase"/>
    <property type="match status" value="1"/>
</dbReference>
<dbReference type="Proteomes" id="UP000624041">
    <property type="component" value="Unassembled WGS sequence"/>
</dbReference>
<keyword evidence="8 10" id="KW-0460">Magnesium</keyword>
<evidence type="ECO:0000313" key="14">
    <source>
        <dbReference type="EMBL" id="GGN63017.1"/>
    </source>
</evidence>
<keyword evidence="5 10" id="KW-0819">tRNA processing</keyword>
<name>A0A917Y210_9BACI</name>
<proteinExistence type="inferred from homology"/>
<reference evidence="14" key="1">
    <citation type="journal article" date="2014" name="Int. J. Syst. Evol. Microbiol.">
        <title>Complete genome sequence of Corynebacterium casei LMG S-19264T (=DSM 44701T), isolated from a smear-ripened cheese.</title>
        <authorList>
            <consortium name="US DOE Joint Genome Institute (JGI-PGF)"/>
            <person name="Walter F."/>
            <person name="Albersmeier A."/>
            <person name="Kalinowski J."/>
            <person name="Ruckert C."/>
        </authorList>
    </citation>
    <scope>NUCLEOTIDE SEQUENCE</scope>
    <source>
        <strain evidence="14">JCM 17251</strain>
    </source>
</reference>
<dbReference type="AlphaFoldDB" id="A0A917Y210"/>
<dbReference type="GO" id="GO:0005524">
    <property type="term" value="F:ATP binding"/>
    <property type="evidence" value="ECO:0007669"/>
    <property type="project" value="UniProtKB-UniRule"/>
</dbReference>
<evidence type="ECO:0000256" key="10">
    <source>
        <dbReference type="HAMAP-Rule" id="MF_00185"/>
    </source>
</evidence>
<keyword evidence="7 10" id="KW-0067">ATP-binding</keyword>
<dbReference type="Pfam" id="PF01715">
    <property type="entry name" value="IPPT"/>
    <property type="match status" value="1"/>
</dbReference>
<comment type="caution">
    <text evidence="10">Lacks conserved residue(s) required for the propagation of feature annotation.</text>
</comment>
<dbReference type="GO" id="GO:0052381">
    <property type="term" value="F:tRNA dimethylallyltransferase activity"/>
    <property type="evidence" value="ECO:0007669"/>
    <property type="project" value="UniProtKB-UniRule"/>
</dbReference>
<keyword evidence="6 10" id="KW-0547">Nucleotide-binding</keyword>
<dbReference type="RefSeq" id="WP_188858490.1">
    <property type="nucleotide sequence ID" value="NZ_BMOS01000025.1"/>
</dbReference>
<feature type="region of interest" description="Interaction with substrate tRNA" evidence="10">
    <location>
        <begin position="35"/>
        <end position="38"/>
    </location>
</feature>
<evidence type="ECO:0000313" key="15">
    <source>
        <dbReference type="Proteomes" id="UP000624041"/>
    </source>
</evidence>
<dbReference type="EMBL" id="BMOS01000025">
    <property type="protein sequence ID" value="GGN63017.1"/>
    <property type="molecule type" value="Genomic_DNA"/>
</dbReference>
<feature type="binding site" evidence="10">
    <location>
        <begin position="10"/>
        <end position="17"/>
    </location>
    <ligand>
        <name>ATP</name>
        <dbReference type="ChEBI" id="CHEBI:30616"/>
    </ligand>
</feature>
<comment type="subunit">
    <text evidence="10">Monomer.</text>
</comment>
<evidence type="ECO:0000256" key="3">
    <source>
        <dbReference type="ARBA" id="ARBA00005842"/>
    </source>
</evidence>
<protein>
    <recommendedName>
        <fullName evidence="10">tRNA dimethylallyltransferase</fullName>
        <ecNumber evidence="10">2.5.1.75</ecNumber>
    </recommendedName>
    <alternativeName>
        <fullName evidence="10">Dimethylallyl diphosphate:tRNA dimethylallyltransferase</fullName>
        <shortName evidence="10">DMAPP:tRNA dimethylallyltransferase</shortName>
        <shortName evidence="10">DMATase</shortName>
    </alternativeName>
    <alternativeName>
        <fullName evidence="10">Isopentenyl-diphosphate:tRNA isopentenyltransferase</fullName>
        <shortName evidence="10">IPP transferase</shortName>
        <shortName evidence="10">IPPT</shortName>
        <shortName evidence="10">IPTase</shortName>
    </alternativeName>
</protein>
<accession>A0A917Y210</accession>
<evidence type="ECO:0000256" key="4">
    <source>
        <dbReference type="ARBA" id="ARBA00022679"/>
    </source>
</evidence>
<dbReference type="InterPro" id="IPR018022">
    <property type="entry name" value="IPT"/>
</dbReference>
<evidence type="ECO:0000256" key="8">
    <source>
        <dbReference type="ARBA" id="ARBA00022842"/>
    </source>
</evidence>
<evidence type="ECO:0000256" key="9">
    <source>
        <dbReference type="ARBA" id="ARBA00049563"/>
    </source>
</evidence>
<dbReference type="InterPro" id="IPR039657">
    <property type="entry name" value="Dimethylallyltransferase"/>
</dbReference>
<evidence type="ECO:0000256" key="5">
    <source>
        <dbReference type="ARBA" id="ARBA00022694"/>
    </source>
</evidence>
<reference evidence="14" key="2">
    <citation type="submission" date="2020-09" db="EMBL/GenBank/DDBJ databases">
        <authorList>
            <person name="Sun Q."/>
            <person name="Ohkuma M."/>
        </authorList>
    </citation>
    <scope>NUCLEOTIDE SEQUENCE</scope>
    <source>
        <strain evidence="14">JCM 17251</strain>
    </source>
</reference>
<dbReference type="Gene3D" id="3.40.50.300">
    <property type="entry name" value="P-loop containing nucleotide triphosphate hydrolases"/>
    <property type="match status" value="1"/>
</dbReference>
<dbReference type="EC" id="2.5.1.75" evidence="10"/>
<dbReference type="InterPro" id="IPR027417">
    <property type="entry name" value="P-loop_NTPase"/>
</dbReference>
<comment type="function">
    <text evidence="2 10 12">Catalyzes the transfer of a dimethylallyl group onto the adenine at position 37 in tRNAs that read codons beginning with uridine, leading to the formation of N6-(dimethylallyl)adenosine (i(6)A).</text>
</comment>
<evidence type="ECO:0000256" key="1">
    <source>
        <dbReference type="ARBA" id="ARBA00001946"/>
    </source>
</evidence>
<dbReference type="PANTHER" id="PTHR11088:SF60">
    <property type="entry name" value="TRNA DIMETHYLALLYLTRANSFERASE"/>
    <property type="match status" value="1"/>
</dbReference>
<evidence type="ECO:0000256" key="13">
    <source>
        <dbReference type="RuleBase" id="RU003785"/>
    </source>
</evidence>
<feature type="binding site" evidence="10">
    <location>
        <begin position="12"/>
        <end position="17"/>
    </location>
    <ligand>
        <name>substrate</name>
    </ligand>
</feature>
<dbReference type="SUPFAM" id="SSF52540">
    <property type="entry name" value="P-loop containing nucleoside triphosphate hydrolases"/>
    <property type="match status" value="2"/>
</dbReference>
<feature type="site" description="Interaction with substrate tRNA" evidence="10">
    <location>
        <position position="123"/>
    </location>
</feature>
<evidence type="ECO:0000256" key="6">
    <source>
        <dbReference type="ARBA" id="ARBA00022741"/>
    </source>
</evidence>
<dbReference type="Gene3D" id="1.10.20.140">
    <property type="match status" value="1"/>
</dbReference>
<evidence type="ECO:0000256" key="12">
    <source>
        <dbReference type="RuleBase" id="RU003784"/>
    </source>
</evidence>
<comment type="catalytic activity">
    <reaction evidence="9 10 11">
        <text>adenosine(37) in tRNA + dimethylallyl diphosphate = N(6)-dimethylallyladenosine(37) in tRNA + diphosphate</text>
        <dbReference type="Rhea" id="RHEA:26482"/>
        <dbReference type="Rhea" id="RHEA-COMP:10162"/>
        <dbReference type="Rhea" id="RHEA-COMP:10375"/>
        <dbReference type="ChEBI" id="CHEBI:33019"/>
        <dbReference type="ChEBI" id="CHEBI:57623"/>
        <dbReference type="ChEBI" id="CHEBI:74411"/>
        <dbReference type="ChEBI" id="CHEBI:74415"/>
        <dbReference type="EC" id="2.5.1.75"/>
    </reaction>
</comment>
<comment type="cofactor">
    <cofactor evidence="1 10">
        <name>Mg(2+)</name>
        <dbReference type="ChEBI" id="CHEBI:18420"/>
    </cofactor>
</comment>
<evidence type="ECO:0000256" key="11">
    <source>
        <dbReference type="RuleBase" id="RU003783"/>
    </source>
</evidence>
<feature type="site" description="Interaction with substrate tRNA" evidence="10">
    <location>
        <position position="101"/>
    </location>
</feature>
<dbReference type="HAMAP" id="MF_00185">
    <property type="entry name" value="IPP_trans"/>
    <property type="match status" value="1"/>
</dbReference>
<evidence type="ECO:0000256" key="7">
    <source>
        <dbReference type="ARBA" id="ARBA00022840"/>
    </source>
</evidence>